<evidence type="ECO:0000313" key="16">
    <source>
        <dbReference type="RefSeq" id="XP_038970341.1"/>
    </source>
</evidence>
<accession>A0A8B8Z8G6</accession>
<keyword evidence="3 12" id="KW-0813">Transport</keyword>
<keyword evidence="5" id="KW-0999">Mitochondrion inner membrane</keyword>
<dbReference type="InterPro" id="IPR036412">
    <property type="entry name" value="HAD-like_sf"/>
</dbReference>
<feature type="region of interest" description="Disordered" evidence="13">
    <location>
        <begin position="38"/>
        <end position="62"/>
    </location>
</feature>
<reference evidence="15" key="1">
    <citation type="journal article" date="2019" name="Nat. Commun.">
        <title>Genome-wide association mapping of date palm fruit traits.</title>
        <authorList>
            <person name="Hazzouri K.M."/>
            <person name="Gros-Balthazard M."/>
            <person name="Flowers J.M."/>
            <person name="Copetti D."/>
            <person name="Lemansour A."/>
            <person name="Lebrun M."/>
            <person name="Masmoudi K."/>
            <person name="Ferrand S."/>
            <person name="Dhar M.I."/>
            <person name="Fresquez Z.A."/>
            <person name="Rosas U."/>
            <person name="Zhang J."/>
            <person name="Talag J."/>
            <person name="Lee S."/>
            <person name="Kudrna D."/>
            <person name="Powell R.F."/>
            <person name="Leitch I.J."/>
            <person name="Krueger R.R."/>
            <person name="Wing R.A."/>
            <person name="Amiri K.M.A."/>
            <person name="Purugganan M.D."/>
        </authorList>
    </citation>
    <scope>NUCLEOTIDE SEQUENCE [LARGE SCALE GENOMIC DNA]</scope>
    <source>
        <strain evidence="15">cv. Khalas</strain>
    </source>
</reference>
<dbReference type="GO" id="GO:0005744">
    <property type="term" value="C:TIM23 mitochondrial import inner membrane translocase complex"/>
    <property type="evidence" value="ECO:0007669"/>
    <property type="project" value="UniProtKB-UniRule"/>
</dbReference>
<dbReference type="AlphaFoldDB" id="A0A8B8Z8G6"/>
<evidence type="ECO:0000256" key="12">
    <source>
        <dbReference type="RuleBase" id="RU365079"/>
    </source>
</evidence>
<keyword evidence="9 12" id="KW-0811">Translocation</keyword>
<dbReference type="Proteomes" id="UP000228380">
    <property type="component" value="Chromosome 16"/>
</dbReference>
<keyword evidence="11 12" id="KW-0472">Membrane</keyword>
<organism evidence="15 16">
    <name type="scientific">Phoenix dactylifera</name>
    <name type="common">Date palm</name>
    <dbReference type="NCBI Taxonomy" id="42345"/>
    <lineage>
        <taxon>Eukaryota</taxon>
        <taxon>Viridiplantae</taxon>
        <taxon>Streptophyta</taxon>
        <taxon>Embryophyta</taxon>
        <taxon>Tracheophyta</taxon>
        <taxon>Spermatophyta</taxon>
        <taxon>Magnoliopsida</taxon>
        <taxon>Liliopsida</taxon>
        <taxon>Arecaceae</taxon>
        <taxon>Coryphoideae</taxon>
        <taxon>Phoeniceae</taxon>
        <taxon>Phoenix</taxon>
    </lineage>
</organism>
<keyword evidence="7 12" id="KW-0809">Transit peptide</keyword>
<comment type="function">
    <text evidence="12">Essential component of the TIM23 complex, a complex that mediates the translocation of transit peptide-containing proteins across the mitochondrial inner membrane.</text>
</comment>
<dbReference type="OrthoDB" id="287041at2759"/>
<dbReference type="SUPFAM" id="SSF56784">
    <property type="entry name" value="HAD-like"/>
    <property type="match status" value="1"/>
</dbReference>
<dbReference type="InterPro" id="IPR023214">
    <property type="entry name" value="HAD_sf"/>
</dbReference>
<evidence type="ECO:0000256" key="7">
    <source>
        <dbReference type="ARBA" id="ARBA00022946"/>
    </source>
</evidence>
<dbReference type="FunFam" id="3.40.50.1000:FF:000019">
    <property type="entry name" value="Mitochondrial import inner membrane translocase subunit TIM50"/>
    <property type="match status" value="1"/>
</dbReference>
<proteinExistence type="inferred from homology"/>
<feature type="domain" description="FCP1 homology" evidence="14">
    <location>
        <begin position="169"/>
        <end position="312"/>
    </location>
</feature>
<dbReference type="Gene3D" id="3.40.50.1000">
    <property type="entry name" value="HAD superfamily/HAD-like"/>
    <property type="match status" value="1"/>
</dbReference>
<evidence type="ECO:0000256" key="4">
    <source>
        <dbReference type="ARBA" id="ARBA00022692"/>
    </source>
</evidence>
<dbReference type="Pfam" id="PF03031">
    <property type="entry name" value="NIF"/>
    <property type="match status" value="1"/>
</dbReference>
<dbReference type="PANTHER" id="PTHR12210">
    <property type="entry name" value="DULLARD PROTEIN PHOSPHATASE"/>
    <property type="match status" value="1"/>
</dbReference>
<keyword evidence="4 12" id="KW-0812">Transmembrane</keyword>
<evidence type="ECO:0000256" key="10">
    <source>
        <dbReference type="ARBA" id="ARBA00023128"/>
    </source>
</evidence>
<evidence type="ECO:0000259" key="14">
    <source>
        <dbReference type="PROSITE" id="PS50969"/>
    </source>
</evidence>
<comment type="similarity">
    <text evidence="2 12">Belongs to the TIM50 family.</text>
</comment>
<protein>
    <recommendedName>
        <fullName evidence="12">Mitochondrial import inner membrane translocase subunit TIM50</fullName>
    </recommendedName>
</protein>
<dbReference type="GO" id="GO:0015031">
    <property type="term" value="P:protein transport"/>
    <property type="evidence" value="ECO:0007669"/>
    <property type="project" value="UniProtKB-KW"/>
</dbReference>
<dbReference type="GeneID" id="103700872"/>
<keyword evidence="15" id="KW-1185">Reference proteome</keyword>
<comment type="subcellular location">
    <subcellularLocation>
        <location evidence="1 12">Mitochondrion inner membrane</location>
        <topology evidence="1 12">Single-pass membrane protein</topology>
    </subcellularLocation>
</comment>
<dbReference type="InterPro" id="IPR004274">
    <property type="entry name" value="FCP1_dom"/>
</dbReference>
<dbReference type="SMART" id="SM00577">
    <property type="entry name" value="CPDc"/>
    <property type="match status" value="1"/>
</dbReference>
<evidence type="ECO:0000256" key="6">
    <source>
        <dbReference type="ARBA" id="ARBA00022927"/>
    </source>
</evidence>
<evidence type="ECO:0000256" key="11">
    <source>
        <dbReference type="ARBA" id="ARBA00023136"/>
    </source>
</evidence>
<keyword evidence="10 12" id="KW-0496">Mitochondrion</keyword>
<dbReference type="InterPro" id="IPR050365">
    <property type="entry name" value="TIM50"/>
</dbReference>
<comment type="subunit">
    <text evidence="12">Component of the TIM23 complex.</text>
</comment>
<dbReference type="PROSITE" id="PS50969">
    <property type="entry name" value="FCP1"/>
    <property type="match status" value="1"/>
</dbReference>
<evidence type="ECO:0000256" key="13">
    <source>
        <dbReference type="SAM" id="MobiDB-lite"/>
    </source>
</evidence>
<evidence type="ECO:0000313" key="15">
    <source>
        <dbReference type="Proteomes" id="UP000228380"/>
    </source>
</evidence>
<feature type="transmembrane region" description="Helical" evidence="12">
    <location>
        <begin position="71"/>
        <end position="91"/>
    </location>
</feature>
<evidence type="ECO:0000256" key="8">
    <source>
        <dbReference type="ARBA" id="ARBA00022989"/>
    </source>
</evidence>
<dbReference type="RefSeq" id="XP_038970341.1">
    <property type="nucleotide sequence ID" value="XM_039114413.1"/>
</dbReference>
<keyword evidence="8 12" id="KW-1133">Transmembrane helix</keyword>
<dbReference type="CDD" id="cd07521">
    <property type="entry name" value="HAD_FCP1-like"/>
    <property type="match status" value="1"/>
</dbReference>
<keyword evidence="6 12" id="KW-0653">Protein transport</keyword>
<evidence type="ECO:0000256" key="9">
    <source>
        <dbReference type="ARBA" id="ARBA00023010"/>
    </source>
</evidence>
<name>A0A8B8Z8G6_PHODC</name>
<evidence type="ECO:0000256" key="5">
    <source>
        <dbReference type="ARBA" id="ARBA00022792"/>
    </source>
</evidence>
<evidence type="ECO:0000256" key="3">
    <source>
        <dbReference type="ARBA" id="ARBA00022448"/>
    </source>
</evidence>
<evidence type="ECO:0000256" key="1">
    <source>
        <dbReference type="ARBA" id="ARBA00004434"/>
    </source>
</evidence>
<gene>
    <name evidence="16" type="primary">LOC103700872</name>
</gene>
<reference evidence="16" key="2">
    <citation type="submission" date="2025-08" db="UniProtKB">
        <authorList>
            <consortium name="RefSeq"/>
        </authorList>
    </citation>
    <scope>IDENTIFICATION</scope>
    <source>
        <tissue evidence="16">Young leaves</tissue>
    </source>
</reference>
<sequence>MSRLVRSRILPYLSKRSSGRPFSSSTVSAAAPPKEPIVAADALLNDQTPPPPPQSSAPSPGTRKSWGLLKFGVLAALTGAIGTTAYATYAYSLDEVEQKARTLQTISKYSVGDGASDFEKFQALVYSTLMKVPVKSIELYMDIRRQIEEQVRGFTEPSSEKLLPDLHPQEQGVFTLVLDLNETLVYSDWKRDRGWRTFKRPGVDAFLEHLAKFYEIVIYSDQLNMYVDPVIERLDQKGCIRYRLSRAATRYLNGKHYRDLTKLNRDPSRILYVSGHALETSLQPENCVTIKPWKLENDDTALLDLIPFLEYVAIHRPADIRPVLASYQGRDIASEFIERSKEHQSAGTWMCTAYWYSIILVCIEPARRMQEQRQHNRLWRR</sequence>
<evidence type="ECO:0000256" key="2">
    <source>
        <dbReference type="ARBA" id="ARBA00006344"/>
    </source>
</evidence>